<evidence type="ECO:0000256" key="1">
    <source>
        <dbReference type="PROSITE-ProRule" id="PRU00047"/>
    </source>
</evidence>
<dbReference type="Ensembl" id="ENSLOCT00000008092.1">
    <property type="protein sequence ID" value="ENSLOCP00000008082.1"/>
    <property type="gene ID" value="ENSLOCG00000006695.1"/>
</dbReference>
<keyword evidence="1" id="KW-0862">Zinc</keyword>
<dbReference type="Gene3D" id="4.10.60.10">
    <property type="entry name" value="Zinc finger, CCHC-type"/>
    <property type="match status" value="1"/>
</dbReference>
<dbReference type="PANTHER" id="PTHR46486:SF1">
    <property type="entry name" value="CCHC-TYPE DOMAIN-CONTAINING PROTEIN"/>
    <property type="match status" value="1"/>
</dbReference>
<reference evidence="3" key="3">
    <citation type="submission" date="2025-09" db="UniProtKB">
        <authorList>
            <consortium name="Ensembl"/>
        </authorList>
    </citation>
    <scope>IDENTIFICATION</scope>
</reference>
<proteinExistence type="predicted"/>
<reference evidence="3" key="2">
    <citation type="submission" date="2025-08" db="UniProtKB">
        <authorList>
            <consortium name="Ensembl"/>
        </authorList>
    </citation>
    <scope>IDENTIFICATION</scope>
</reference>
<organism evidence="3 4">
    <name type="scientific">Lepisosteus oculatus</name>
    <name type="common">Spotted gar</name>
    <dbReference type="NCBI Taxonomy" id="7918"/>
    <lineage>
        <taxon>Eukaryota</taxon>
        <taxon>Metazoa</taxon>
        <taxon>Chordata</taxon>
        <taxon>Craniata</taxon>
        <taxon>Vertebrata</taxon>
        <taxon>Euteleostomi</taxon>
        <taxon>Actinopterygii</taxon>
        <taxon>Neopterygii</taxon>
        <taxon>Holostei</taxon>
        <taxon>Semionotiformes</taxon>
        <taxon>Lepisosteidae</taxon>
        <taxon>Lepisosteus</taxon>
    </lineage>
</organism>
<sequence length="174" mass="19983">TEKYQAKMKSEALKNYNCTGLLRDDMHIIMLNLYDPFIPEVDVTTFLCRYLDVQKVIRRIGDKWRIWNGKTQFLVTLRRNNAEADGFDHPPAIFTIGSGRRYLFYRGQPSFCRKCWGVRHTEADCPPKTCRKCGQEGHLVVDCKADLVCNLCGKLGHLYRACPNKARSFASVAS</sequence>
<dbReference type="Pfam" id="PF23058">
    <property type="entry name" value="RBD_ZCCHC3_2nd"/>
    <property type="match status" value="1"/>
</dbReference>
<feature type="domain" description="CCHC-type" evidence="2">
    <location>
        <begin position="149"/>
        <end position="164"/>
    </location>
</feature>
<evidence type="ECO:0000313" key="3">
    <source>
        <dbReference type="Ensembl" id="ENSLOCP00000008082.1"/>
    </source>
</evidence>
<evidence type="ECO:0000259" key="2">
    <source>
        <dbReference type="PROSITE" id="PS50158"/>
    </source>
</evidence>
<feature type="domain" description="CCHC-type" evidence="2">
    <location>
        <begin position="130"/>
        <end position="144"/>
    </location>
</feature>
<dbReference type="InterPro" id="IPR001878">
    <property type="entry name" value="Znf_CCHC"/>
</dbReference>
<evidence type="ECO:0000313" key="4">
    <source>
        <dbReference type="Proteomes" id="UP000018468"/>
    </source>
</evidence>
<reference evidence="4" key="1">
    <citation type="submission" date="2011-12" db="EMBL/GenBank/DDBJ databases">
        <title>The Draft Genome of Lepisosteus oculatus.</title>
        <authorList>
            <consortium name="The Broad Institute Genome Assembly &amp; Analysis Group"/>
            <consortium name="Computational R&amp;D Group"/>
            <consortium name="and Sequencing Platform"/>
            <person name="Di Palma F."/>
            <person name="Alfoldi J."/>
            <person name="Johnson J."/>
            <person name="Berlin A."/>
            <person name="Gnerre S."/>
            <person name="Jaffe D."/>
            <person name="MacCallum I."/>
            <person name="Young S."/>
            <person name="Walker B.J."/>
            <person name="Lander E.S."/>
            <person name="Lindblad-Toh K."/>
        </authorList>
    </citation>
    <scope>NUCLEOTIDE SEQUENCE [LARGE SCALE GENOMIC DNA]</scope>
</reference>
<dbReference type="GO" id="GO:0008270">
    <property type="term" value="F:zinc ion binding"/>
    <property type="evidence" value="ECO:0007669"/>
    <property type="project" value="UniProtKB-KW"/>
</dbReference>
<dbReference type="SUPFAM" id="SSF57756">
    <property type="entry name" value="Retrovirus zinc finger-like domains"/>
    <property type="match status" value="1"/>
</dbReference>
<dbReference type="Pfam" id="PF00098">
    <property type="entry name" value="zf-CCHC"/>
    <property type="match status" value="1"/>
</dbReference>
<keyword evidence="4" id="KW-1185">Reference proteome</keyword>
<dbReference type="Proteomes" id="UP000018468">
    <property type="component" value="Linkage group LG11"/>
</dbReference>
<dbReference type="InParanoid" id="W5MI73"/>
<dbReference type="InterPro" id="IPR057811">
    <property type="entry name" value="RBD_ZCCHC3_2nd"/>
</dbReference>
<dbReference type="EMBL" id="AHAT01018074">
    <property type="status" value="NOT_ANNOTATED_CDS"/>
    <property type="molecule type" value="Genomic_DNA"/>
</dbReference>
<dbReference type="PANTHER" id="PTHR46486">
    <property type="entry name" value="CCHC-TYPE DOMAIN-CONTAINING PROTEIN"/>
    <property type="match status" value="1"/>
</dbReference>
<dbReference type="GO" id="GO:0003676">
    <property type="term" value="F:nucleic acid binding"/>
    <property type="evidence" value="ECO:0007669"/>
    <property type="project" value="InterPro"/>
</dbReference>
<dbReference type="HOGENOM" id="CLU_045922_2_0_1"/>
<dbReference type="PROSITE" id="PS50158">
    <property type="entry name" value="ZF_CCHC"/>
    <property type="match status" value="2"/>
</dbReference>
<name>W5MI73_LEPOC</name>
<protein>
    <recommendedName>
        <fullName evidence="2">CCHC-type domain-containing protein</fullName>
    </recommendedName>
</protein>
<dbReference type="AlphaFoldDB" id="W5MI73"/>
<dbReference type="InterPro" id="IPR036875">
    <property type="entry name" value="Znf_CCHC_sf"/>
</dbReference>
<keyword evidence="1" id="KW-0479">Metal-binding</keyword>
<dbReference type="eggNOG" id="KOG4400">
    <property type="taxonomic scope" value="Eukaryota"/>
</dbReference>
<dbReference type="SMART" id="SM00343">
    <property type="entry name" value="ZnF_C2HC"/>
    <property type="match status" value="3"/>
</dbReference>
<accession>W5MI73</accession>
<keyword evidence="1" id="KW-0863">Zinc-finger</keyword>
<dbReference type="GeneTree" id="ENSGT00530000063983"/>